<name>A0A8E6B6I6_9BACT</name>
<dbReference type="RefSeq" id="WP_213496690.1">
    <property type="nucleotide sequence ID" value="NZ_CP074694.1"/>
</dbReference>
<proteinExistence type="predicted"/>
<evidence type="ECO:0000256" key="1">
    <source>
        <dbReference type="SAM" id="SignalP"/>
    </source>
</evidence>
<evidence type="ECO:0000313" key="2">
    <source>
        <dbReference type="EMBL" id="QVL32076.1"/>
    </source>
</evidence>
<dbReference type="EMBL" id="CP074694">
    <property type="protein sequence ID" value="QVL32076.1"/>
    <property type="molecule type" value="Genomic_DNA"/>
</dbReference>
<dbReference type="Proteomes" id="UP000676194">
    <property type="component" value="Chromosome"/>
</dbReference>
<gene>
    <name evidence="2" type="ORF">KIH39_25105</name>
</gene>
<dbReference type="KEGG" id="tsph:KIH39_25105"/>
<organism evidence="2 3">
    <name type="scientific">Telmatocola sphagniphila</name>
    <dbReference type="NCBI Taxonomy" id="1123043"/>
    <lineage>
        <taxon>Bacteria</taxon>
        <taxon>Pseudomonadati</taxon>
        <taxon>Planctomycetota</taxon>
        <taxon>Planctomycetia</taxon>
        <taxon>Gemmatales</taxon>
        <taxon>Gemmataceae</taxon>
    </lineage>
</organism>
<accession>A0A8E6B6I6</accession>
<sequence>MYRRFWSFASRNLVILFFAMAIPFEQANRGMGQTVQKPLEMNSFSAELVSLMSNGKPRPAIASSGKDEKAVAILPSKVFWSSPGNYRIDDSNIFHQSTLVVLAYGKGISIDHGQKIYCELSQKQVMENQSDFFAIALKHFAQFDGSNRKADAQEEIDGIKCFRFDVKTKEDRKSKWDYRIWVHSESKRPVRMDWKPDDETGDFSRLNKVEWNVKTENLFEITPPKGYRAKIWNVYDWAADQIAHSLTAYVQLFDEYPKVDRIDNQLIAAFEKKIKECKFVPSEHIPGFMLLQLILTDPTTKYRGKIVQPKDKDKLLLSWTQPDGKIRAIFVGSTKSVILSDGELKELDK</sequence>
<evidence type="ECO:0000313" key="3">
    <source>
        <dbReference type="Proteomes" id="UP000676194"/>
    </source>
</evidence>
<protein>
    <submittedName>
        <fullName evidence="2">Uncharacterized protein</fullName>
    </submittedName>
</protein>
<keyword evidence="1" id="KW-0732">Signal</keyword>
<reference evidence="2" key="1">
    <citation type="submission" date="2021-05" db="EMBL/GenBank/DDBJ databases">
        <title>Complete genome sequence of the cellulolytic planctomycete Telmatocola sphagniphila SP2T and characterization of the first cellulase from planctomycetes.</title>
        <authorList>
            <person name="Rakitin A.L."/>
            <person name="Beletsky A.V."/>
            <person name="Naumoff D.G."/>
            <person name="Kulichevskaya I.S."/>
            <person name="Mardanov A.V."/>
            <person name="Ravin N.V."/>
            <person name="Dedysh S.N."/>
        </authorList>
    </citation>
    <scope>NUCLEOTIDE SEQUENCE</scope>
    <source>
        <strain evidence="2">SP2T</strain>
    </source>
</reference>
<keyword evidence="3" id="KW-1185">Reference proteome</keyword>
<dbReference type="AlphaFoldDB" id="A0A8E6B6I6"/>
<feature type="chain" id="PRO_5033988844" evidence="1">
    <location>
        <begin position="22"/>
        <end position="349"/>
    </location>
</feature>
<feature type="signal peptide" evidence="1">
    <location>
        <begin position="1"/>
        <end position="21"/>
    </location>
</feature>